<dbReference type="Proteomes" id="UP001066276">
    <property type="component" value="Chromosome 4_2"/>
</dbReference>
<evidence type="ECO:0000313" key="2">
    <source>
        <dbReference type="EMBL" id="KAJ1162359.1"/>
    </source>
</evidence>
<evidence type="ECO:0000256" key="1">
    <source>
        <dbReference type="SAM" id="MobiDB-lite"/>
    </source>
</evidence>
<dbReference type="AlphaFoldDB" id="A0AAV7SBM9"/>
<reference evidence="2" key="1">
    <citation type="journal article" date="2022" name="bioRxiv">
        <title>Sequencing and chromosome-scale assembly of the giantPleurodeles waltlgenome.</title>
        <authorList>
            <person name="Brown T."/>
            <person name="Elewa A."/>
            <person name="Iarovenko S."/>
            <person name="Subramanian E."/>
            <person name="Araus A.J."/>
            <person name="Petzold A."/>
            <person name="Susuki M."/>
            <person name="Suzuki K.-i.T."/>
            <person name="Hayashi T."/>
            <person name="Toyoda A."/>
            <person name="Oliveira C."/>
            <person name="Osipova E."/>
            <person name="Leigh N.D."/>
            <person name="Simon A."/>
            <person name="Yun M.H."/>
        </authorList>
    </citation>
    <scope>NUCLEOTIDE SEQUENCE</scope>
    <source>
        <strain evidence="2">20211129_DDA</strain>
        <tissue evidence="2">Liver</tissue>
    </source>
</reference>
<name>A0AAV7SBM9_PLEWA</name>
<accession>A0AAV7SBM9</accession>
<dbReference type="EMBL" id="JANPWB010000008">
    <property type="protein sequence ID" value="KAJ1162359.1"/>
    <property type="molecule type" value="Genomic_DNA"/>
</dbReference>
<proteinExistence type="predicted"/>
<gene>
    <name evidence="2" type="ORF">NDU88_002827</name>
</gene>
<keyword evidence="3" id="KW-1185">Reference proteome</keyword>
<dbReference type="PROSITE" id="PS51257">
    <property type="entry name" value="PROKAR_LIPOPROTEIN"/>
    <property type="match status" value="1"/>
</dbReference>
<feature type="region of interest" description="Disordered" evidence="1">
    <location>
        <begin position="102"/>
        <end position="128"/>
    </location>
</feature>
<organism evidence="2 3">
    <name type="scientific">Pleurodeles waltl</name>
    <name type="common">Iberian ribbed newt</name>
    <dbReference type="NCBI Taxonomy" id="8319"/>
    <lineage>
        <taxon>Eukaryota</taxon>
        <taxon>Metazoa</taxon>
        <taxon>Chordata</taxon>
        <taxon>Craniata</taxon>
        <taxon>Vertebrata</taxon>
        <taxon>Euteleostomi</taxon>
        <taxon>Amphibia</taxon>
        <taxon>Batrachia</taxon>
        <taxon>Caudata</taxon>
        <taxon>Salamandroidea</taxon>
        <taxon>Salamandridae</taxon>
        <taxon>Pleurodelinae</taxon>
        <taxon>Pleurodeles</taxon>
    </lineage>
</organism>
<sequence>MYEGKDHGVGSIAFSVTQGCSVERGVVLEPSRGKAGRVGVAVRCAPLVVRPLVADPVTPGRKGEGGEALGDASLLFRALMVVGSVLPLRQLSIRREGGVRRRPGLLPAPGAAVEPLSRRGQGRRTRSLPLQASARDASLRVGVIPHSRPRLRGLL</sequence>
<evidence type="ECO:0000313" key="3">
    <source>
        <dbReference type="Proteomes" id="UP001066276"/>
    </source>
</evidence>
<protein>
    <submittedName>
        <fullName evidence="2">Uncharacterized protein</fullName>
    </submittedName>
</protein>
<comment type="caution">
    <text evidence="2">The sequence shown here is derived from an EMBL/GenBank/DDBJ whole genome shotgun (WGS) entry which is preliminary data.</text>
</comment>